<comment type="caution">
    <text evidence="2">The sequence shown here is derived from an EMBL/GenBank/DDBJ whole genome shotgun (WGS) entry which is preliminary data.</text>
</comment>
<evidence type="ECO:0000313" key="3">
    <source>
        <dbReference type="Proteomes" id="UP001642405"/>
    </source>
</evidence>
<feature type="compositionally biased region" description="Polar residues" evidence="1">
    <location>
        <begin position="152"/>
        <end position="165"/>
    </location>
</feature>
<feature type="region of interest" description="Disordered" evidence="1">
    <location>
        <begin position="114"/>
        <end position="207"/>
    </location>
</feature>
<feature type="region of interest" description="Disordered" evidence="1">
    <location>
        <begin position="314"/>
        <end position="390"/>
    </location>
</feature>
<protein>
    <recommendedName>
        <fullName evidence="4">Vegetative cell wall protein gp1</fullName>
    </recommendedName>
</protein>
<name>A0ABP0B1X2_9PEZI</name>
<keyword evidence="3" id="KW-1185">Reference proteome</keyword>
<evidence type="ECO:0000313" key="2">
    <source>
        <dbReference type="EMBL" id="CAK7213568.1"/>
    </source>
</evidence>
<accession>A0ABP0B1X2</accession>
<dbReference type="EMBL" id="CAWUHB010000007">
    <property type="protein sequence ID" value="CAK7213568.1"/>
    <property type="molecule type" value="Genomic_DNA"/>
</dbReference>
<reference evidence="2 3" key="1">
    <citation type="submission" date="2024-01" db="EMBL/GenBank/DDBJ databases">
        <authorList>
            <person name="Allen C."/>
            <person name="Tagirdzhanova G."/>
        </authorList>
    </citation>
    <scope>NUCLEOTIDE SEQUENCE [LARGE SCALE GENOMIC DNA]</scope>
</reference>
<feature type="compositionally biased region" description="Low complexity" evidence="1">
    <location>
        <begin position="341"/>
        <end position="386"/>
    </location>
</feature>
<gene>
    <name evidence="2" type="ORF">SCUCBS95973_001841</name>
</gene>
<evidence type="ECO:0000256" key="1">
    <source>
        <dbReference type="SAM" id="MobiDB-lite"/>
    </source>
</evidence>
<sequence>MFSNIYTSPSTSSARDAGAYYYRPSSSSSRRFSSATGNRSNYLEYTDAYNTYNGNLYPYAYERKYDDESAIIMNGSYSPYAATPAADYYYEKKEYVSPSPTPSPRGPTYYYGSQPQRPATRAHFRHMSSGGAGGHAADRSVGGGVYHEYAAGNTSSRPPTFSPRYTSDGHYATANVSSSRSAQKQSATTTPWASPRPPRRERRSASFSYYRASDSIGDSDEDELIKIDGVTYVLPLRSRPRKMHQQQHPRPEHQQRYRGESYYYYRSSDKHRRGRLHDTYYYDDDVVYGTNHIHHLEQGGYGFVEKDLGRGFESPRFTDAAEPRRTTPTGSGHGHSRRASTSMPMPARPATARPSSSHYHPPANTASARKSSSAAAPAATPTPSRATEADAKKYRIPAGYSLKNWDPTEEPIMLLGSVFDANSLGKWIYDWTAYHHGPTSPISEVAGELWLLLIQLAGKIRRTDEVMSRVRTKENREMLEDFIMSGERLTDKLRKLLKTCEAPMLRTTGKRDKTQLGKNAGIEFVETLFGHDREMEKTERFMQSVRLWNLRFDANCEDILRKPTQ</sequence>
<dbReference type="Proteomes" id="UP001642405">
    <property type="component" value="Unassembled WGS sequence"/>
</dbReference>
<organism evidence="2 3">
    <name type="scientific">Sporothrix curviconia</name>
    <dbReference type="NCBI Taxonomy" id="1260050"/>
    <lineage>
        <taxon>Eukaryota</taxon>
        <taxon>Fungi</taxon>
        <taxon>Dikarya</taxon>
        <taxon>Ascomycota</taxon>
        <taxon>Pezizomycotina</taxon>
        <taxon>Sordariomycetes</taxon>
        <taxon>Sordariomycetidae</taxon>
        <taxon>Ophiostomatales</taxon>
        <taxon>Ophiostomataceae</taxon>
        <taxon>Sporothrix</taxon>
    </lineage>
</organism>
<evidence type="ECO:0008006" key="4">
    <source>
        <dbReference type="Google" id="ProtNLM"/>
    </source>
</evidence>
<feature type="compositionally biased region" description="Polar residues" evidence="1">
    <location>
        <begin position="174"/>
        <end position="192"/>
    </location>
</feature>
<proteinExistence type="predicted"/>